<name>A0A2R5GBM5_9STRA</name>
<comment type="caution">
    <text evidence="3">The sequence shown here is derived from an EMBL/GenBank/DDBJ whole genome shotgun (WGS) entry which is preliminary data.</text>
</comment>
<sequence>MTEHGRRTTALNVPGGVVDARNSRMNSLRLGKLDTPRMGRLREKVKEDLVRDGPVMRAFLVGHVLCGIGLITLSVYLNVVEKNFVEFTVTFLGTMDMSYEAMFQFFAWGPLVAGIACIVLTFVAVYATSQNTHHDETLDDMLDRVSCKMSHRLCHEYCGSTSRGTFRVIMGLLAALFLVQIAFASMYVMLLNTVLGSAEGNDGTTLGPVEAEVTTLQLAMYNLCCDEPGWSAHDTVPVCDENGQPPESCGLTGDAASASDVLCTCYPQADLYAEFYAHLEGSTRICSILSDAIVSISPTQKIPQTNTPLNAFVKASRARIVGFNGEPEDDNVTASEPKGYGCGFGGFARAFQFQQFMYINQQSQHVAVAVIAISVVELILVIGMLCQQLSADDDRFFDKVLLDMDNDNLHGSFRPAKDANLKGRITPFASRPSPRGLPNVSRFDIERDGDRKVKRTDTPDF</sequence>
<keyword evidence="2" id="KW-0812">Transmembrane</keyword>
<keyword evidence="2" id="KW-0472">Membrane</keyword>
<evidence type="ECO:0000256" key="1">
    <source>
        <dbReference type="SAM" id="MobiDB-lite"/>
    </source>
</evidence>
<evidence type="ECO:0000256" key="2">
    <source>
        <dbReference type="SAM" id="Phobius"/>
    </source>
</evidence>
<dbReference type="InParanoid" id="A0A2R5GBM5"/>
<feature type="transmembrane region" description="Helical" evidence="2">
    <location>
        <begin position="366"/>
        <end position="386"/>
    </location>
</feature>
<dbReference type="EMBL" id="BEYU01000038">
    <property type="protein sequence ID" value="GBG27985.1"/>
    <property type="molecule type" value="Genomic_DNA"/>
</dbReference>
<feature type="transmembrane region" description="Helical" evidence="2">
    <location>
        <begin position="58"/>
        <end position="77"/>
    </location>
</feature>
<proteinExistence type="predicted"/>
<feature type="compositionally biased region" description="Basic and acidic residues" evidence="1">
    <location>
        <begin position="443"/>
        <end position="461"/>
    </location>
</feature>
<feature type="region of interest" description="Disordered" evidence="1">
    <location>
        <begin position="424"/>
        <end position="461"/>
    </location>
</feature>
<keyword evidence="4" id="KW-1185">Reference proteome</keyword>
<dbReference type="AlphaFoldDB" id="A0A2R5GBM5"/>
<evidence type="ECO:0000313" key="3">
    <source>
        <dbReference type="EMBL" id="GBG27985.1"/>
    </source>
</evidence>
<organism evidence="3 4">
    <name type="scientific">Hondaea fermentalgiana</name>
    <dbReference type="NCBI Taxonomy" id="2315210"/>
    <lineage>
        <taxon>Eukaryota</taxon>
        <taxon>Sar</taxon>
        <taxon>Stramenopiles</taxon>
        <taxon>Bigyra</taxon>
        <taxon>Labyrinthulomycetes</taxon>
        <taxon>Thraustochytrida</taxon>
        <taxon>Thraustochytriidae</taxon>
        <taxon>Hondaea</taxon>
    </lineage>
</organism>
<accession>A0A2R5GBM5</accession>
<keyword evidence="2" id="KW-1133">Transmembrane helix</keyword>
<feature type="transmembrane region" description="Helical" evidence="2">
    <location>
        <begin position="168"/>
        <end position="190"/>
    </location>
</feature>
<gene>
    <name evidence="3" type="ORF">FCC1311_042082</name>
</gene>
<evidence type="ECO:0000313" key="4">
    <source>
        <dbReference type="Proteomes" id="UP000241890"/>
    </source>
</evidence>
<protein>
    <submittedName>
        <fullName evidence="3">Uncharacterized protein</fullName>
    </submittedName>
</protein>
<dbReference type="Proteomes" id="UP000241890">
    <property type="component" value="Unassembled WGS sequence"/>
</dbReference>
<feature type="transmembrane region" description="Helical" evidence="2">
    <location>
        <begin position="105"/>
        <end position="127"/>
    </location>
</feature>
<reference evidence="3 4" key="1">
    <citation type="submission" date="2017-12" db="EMBL/GenBank/DDBJ databases">
        <title>Sequencing, de novo assembly and annotation of complete genome of a new Thraustochytrid species, strain FCC1311.</title>
        <authorList>
            <person name="Sedici K."/>
            <person name="Godart F."/>
            <person name="Aiese Cigliano R."/>
            <person name="Sanseverino W."/>
            <person name="Barakat M."/>
            <person name="Ortet P."/>
            <person name="Marechal E."/>
            <person name="Cagnac O."/>
            <person name="Amato A."/>
        </authorList>
    </citation>
    <scope>NUCLEOTIDE SEQUENCE [LARGE SCALE GENOMIC DNA]</scope>
</reference>